<sequence>IFRNFSNLSLIDNIHRPEKTDKLKLVYIGGVNYKRGVIECAEFCRKYNNEVDKDILQFYLYGPENNSVKKLVDENLIIYKGYVSYKKIFDVLPKYDIGVCLLQRINKFIRNLPMKNFEYMSVGLPILTSNFGNLKTYMNKSEAGICIDPNSYRDFKSAIDKLRNVDVRKQMSINGISYTKRFLLLDNEIKPYLDFIGRS</sequence>
<gene>
    <name evidence="2" type="ORF">S01H1_76175</name>
</gene>
<name>X0ZYY8_9ZZZZ</name>
<dbReference type="EMBL" id="BARS01051104">
    <property type="protein sequence ID" value="GAG53246.1"/>
    <property type="molecule type" value="Genomic_DNA"/>
</dbReference>
<evidence type="ECO:0000313" key="2">
    <source>
        <dbReference type="EMBL" id="GAG53246.1"/>
    </source>
</evidence>
<dbReference type="InterPro" id="IPR001296">
    <property type="entry name" value="Glyco_trans_1"/>
</dbReference>
<feature type="non-terminal residue" evidence="2">
    <location>
        <position position="1"/>
    </location>
</feature>
<accession>X0ZYY8</accession>
<proteinExistence type="predicted"/>
<dbReference type="GO" id="GO:0016757">
    <property type="term" value="F:glycosyltransferase activity"/>
    <property type="evidence" value="ECO:0007669"/>
    <property type="project" value="InterPro"/>
</dbReference>
<dbReference type="Gene3D" id="3.40.50.2000">
    <property type="entry name" value="Glycogen Phosphorylase B"/>
    <property type="match status" value="1"/>
</dbReference>
<dbReference type="SUPFAM" id="SSF53756">
    <property type="entry name" value="UDP-Glycosyltransferase/glycogen phosphorylase"/>
    <property type="match status" value="1"/>
</dbReference>
<evidence type="ECO:0000259" key="1">
    <source>
        <dbReference type="Pfam" id="PF00534"/>
    </source>
</evidence>
<dbReference type="AlphaFoldDB" id="X0ZYY8"/>
<comment type="caution">
    <text evidence="2">The sequence shown here is derived from an EMBL/GenBank/DDBJ whole genome shotgun (WGS) entry which is preliminary data.</text>
</comment>
<organism evidence="2">
    <name type="scientific">marine sediment metagenome</name>
    <dbReference type="NCBI Taxonomy" id="412755"/>
    <lineage>
        <taxon>unclassified sequences</taxon>
        <taxon>metagenomes</taxon>
        <taxon>ecological metagenomes</taxon>
    </lineage>
</organism>
<reference evidence="2" key="1">
    <citation type="journal article" date="2014" name="Front. Microbiol.">
        <title>High frequency of phylogenetically diverse reductive dehalogenase-homologous genes in deep subseafloor sedimentary metagenomes.</title>
        <authorList>
            <person name="Kawai M."/>
            <person name="Futagami T."/>
            <person name="Toyoda A."/>
            <person name="Takaki Y."/>
            <person name="Nishi S."/>
            <person name="Hori S."/>
            <person name="Arai W."/>
            <person name="Tsubouchi T."/>
            <person name="Morono Y."/>
            <person name="Uchiyama I."/>
            <person name="Ito T."/>
            <person name="Fujiyama A."/>
            <person name="Inagaki F."/>
            <person name="Takami H."/>
        </authorList>
    </citation>
    <scope>NUCLEOTIDE SEQUENCE</scope>
    <source>
        <strain evidence="2">Expedition CK06-06</strain>
    </source>
</reference>
<feature type="domain" description="Glycosyl transferase family 1" evidence="1">
    <location>
        <begin position="18"/>
        <end position="174"/>
    </location>
</feature>
<dbReference type="Pfam" id="PF00534">
    <property type="entry name" value="Glycos_transf_1"/>
    <property type="match status" value="1"/>
</dbReference>
<protein>
    <recommendedName>
        <fullName evidence="1">Glycosyl transferase family 1 domain-containing protein</fullName>
    </recommendedName>
</protein>